<dbReference type="RefSeq" id="WP_159427473.1">
    <property type="nucleotide sequence ID" value="NZ_FMYU01000003.1"/>
</dbReference>
<evidence type="ECO:0000313" key="3">
    <source>
        <dbReference type="Proteomes" id="UP000199411"/>
    </source>
</evidence>
<dbReference type="Pfam" id="PF07963">
    <property type="entry name" value="N_methyl"/>
    <property type="match status" value="1"/>
</dbReference>
<dbReference type="AlphaFoldDB" id="A0A1G6JTD4"/>
<proteinExistence type="predicted"/>
<dbReference type="Proteomes" id="UP000199411">
    <property type="component" value="Unassembled WGS sequence"/>
</dbReference>
<keyword evidence="3" id="KW-1185">Reference proteome</keyword>
<reference evidence="3" key="1">
    <citation type="submission" date="2016-10" db="EMBL/GenBank/DDBJ databases">
        <authorList>
            <person name="Varghese N."/>
            <person name="Submissions S."/>
        </authorList>
    </citation>
    <scope>NUCLEOTIDE SEQUENCE [LARGE SCALE GENOMIC DNA]</scope>
    <source>
        <strain evidence="3">DSM 8415</strain>
    </source>
</reference>
<gene>
    <name evidence="2" type="ORF">SAMN05660835_00461</name>
</gene>
<evidence type="ECO:0000256" key="1">
    <source>
        <dbReference type="SAM" id="Phobius"/>
    </source>
</evidence>
<dbReference type="InterPro" id="IPR012902">
    <property type="entry name" value="N_methyl_site"/>
</dbReference>
<protein>
    <submittedName>
        <fullName evidence="2">Type IV pilus assembly protein PilV</fullName>
    </submittedName>
</protein>
<name>A0A1G6JTD4_9BACT</name>
<organism evidence="2 3">
    <name type="scientific">Desulfurella multipotens</name>
    <dbReference type="NCBI Taxonomy" id="79269"/>
    <lineage>
        <taxon>Bacteria</taxon>
        <taxon>Pseudomonadati</taxon>
        <taxon>Campylobacterota</taxon>
        <taxon>Desulfurellia</taxon>
        <taxon>Desulfurellales</taxon>
        <taxon>Desulfurellaceae</taxon>
        <taxon>Desulfurella</taxon>
    </lineage>
</organism>
<keyword evidence="1" id="KW-0812">Transmembrane</keyword>
<keyword evidence="1" id="KW-1133">Transmembrane helix</keyword>
<dbReference type="OrthoDB" id="9946055at2"/>
<feature type="transmembrane region" description="Helical" evidence="1">
    <location>
        <begin position="12"/>
        <end position="38"/>
    </location>
</feature>
<keyword evidence="1" id="KW-0472">Membrane</keyword>
<accession>A0A1G6JTD4</accession>
<dbReference type="EMBL" id="FMYU01000003">
    <property type="protein sequence ID" value="SDC21266.1"/>
    <property type="molecule type" value="Genomic_DNA"/>
</dbReference>
<evidence type="ECO:0000313" key="2">
    <source>
        <dbReference type="EMBL" id="SDC21266.1"/>
    </source>
</evidence>
<sequence>MVQAARNKNGFSLIEAIIALFIILIALIGLLGALNLAMNVESQNEVRNAVLKIIDQKRNEIESNIALCDDYSQPTNINITNSTISKYIPSYTIQTTKQDQTSNTICIANFSWNYKGKLEHTTRIVVVRKQ</sequence>